<comment type="caution">
    <text evidence="2">The sequence shown here is derived from an EMBL/GenBank/DDBJ whole genome shotgun (WGS) entry which is preliminary data.</text>
</comment>
<accession>A0A9Q4C649</accession>
<evidence type="ECO:0000313" key="3">
    <source>
        <dbReference type="Proteomes" id="UP001149411"/>
    </source>
</evidence>
<feature type="region of interest" description="Disordered" evidence="1">
    <location>
        <begin position="37"/>
        <end position="159"/>
    </location>
</feature>
<dbReference type="RefSeq" id="WP_266088746.1">
    <property type="nucleotide sequence ID" value="NZ_RKLV01000015.1"/>
</dbReference>
<dbReference type="AlphaFoldDB" id="A0A9Q4C649"/>
<dbReference type="Pfam" id="PF09845">
    <property type="entry name" value="OapC"/>
    <property type="match status" value="1"/>
</dbReference>
<sequence length="219" mass="23676">MPHECVDCGDVFDDGSDEVFDGCPSCGGTKFFYVKQVGASEDRPEPPGDGVGAHADDVETSDDGSDVTADGVETSDDTATDEHSARNEEPQTAAETQTGSGDDRGIVEAEDGYERAFGGSLNDEDGEDPADDPLEAETDGETDDEIHDVPPSPDTDGEFRRAHADEARDELMDQFETIRIVEPGSYELNLMNLYEEDEKIIALQEDGRYQVSLPTALED</sequence>
<feature type="compositionally biased region" description="Basic and acidic residues" evidence="1">
    <location>
        <begin position="80"/>
        <end position="89"/>
    </location>
</feature>
<name>A0A9Q4C649_9EURY</name>
<protein>
    <submittedName>
        <fullName evidence="2">Zn-ribbon containing protein</fullName>
    </submittedName>
</protein>
<keyword evidence="3" id="KW-1185">Reference proteome</keyword>
<dbReference type="Proteomes" id="UP001149411">
    <property type="component" value="Unassembled WGS sequence"/>
</dbReference>
<evidence type="ECO:0000256" key="1">
    <source>
        <dbReference type="SAM" id="MobiDB-lite"/>
    </source>
</evidence>
<evidence type="ECO:0000313" key="2">
    <source>
        <dbReference type="EMBL" id="MCX2819986.1"/>
    </source>
</evidence>
<gene>
    <name evidence="2" type="ORF">EGH25_11560</name>
</gene>
<dbReference type="InterPro" id="IPR018645">
    <property type="entry name" value="OapC-like"/>
</dbReference>
<dbReference type="EMBL" id="RKLV01000015">
    <property type="protein sequence ID" value="MCX2819986.1"/>
    <property type="molecule type" value="Genomic_DNA"/>
</dbReference>
<proteinExistence type="predicted"/>
<feature type="compositionally biased region" description="Acidic residues" evidence="1">
    <location>
        <begin position="122"/>
        <end position="146"/>
    </location>
</feature>
<reference evidence="2" key="1">
    <citation type="submission" date="2022-09" db="EMBL/GenBank/DDBJ databases">
        <title>Haloadaptaus new haloarchaeum isolated from saline soil.</title>
        <authorList>
            <person name="Duran-Viseras A."/>
            <person name="Sanchez-Porro C."/>
            <person name="Ventosa A."/>
        </authorList>
    </citation>
    <scope>NUCLEOTIDE SEQUENCE</scope>
    <source>
        <strain evidence="2">F3-133</strain>
    </source>
</reference>
<organism evidence="2 3">
    <name type="scientific">Halorutilus salinus</name>
    <dbReference type="NCBI Taxonomy" id="2487751"/>
    <lineage>
        <taxon>Archaea</taxon>
        <taxon>Methanobacteriati</taxon>
        <taxon>Methanobacteriota</taxon>
        <taxon>Stenosarchaea group</taxon>
        <taxon>Halobacteria</taxon>
        <taxon>Halorutilales</taxon>
        <taxon>Halorutilaceae</taxon>
        <taxon>Halorutilus</taxon>
    </lineage>
</organism>